<dbReference type="GO" id="GO:0046872">
    <property type="term" value="F:metal ion binding"/>
    <property type="evidence" value="ECO:0007669"/>
    <property type="project" value="UniProtKB-KW"/>
</dbReference>
<comment type="cofactor">
    <cofactor evidence="1">
        <name>NAD(+)</name>
        <dbReference type="ChEBI" id="CHEBI:57540"/>
    </cofactor>
</comment>
<evidence type="ECO:0000256" key="5">
    <source>
        <dbReference type="ARBA" id="ARBA00022723"/>
    </source>
</evidence>
<evidence type="ECO:0000256" key="1">
    <source>
        <dbReference type="ARBA" id="ARBA00001911"/>
    </source>
</evidence>
<dbReference type="InterPro" id="IPR030963">
    <property type="entry name" value="DHQ_synth_fam"/>
</dbReference>
<evidence type="ECO:0000256" key="7">
    <source>
        <dbReference type="ARBA" id="ARBA00022833"/>
    </source>
</evidence>
<comment type="cofactor">
    <cofactor evidence="2">
        <name>Co(2+)</name>
        <dbReference type="ChEBI" id="CHEBI:48828"/>
    </cofactor>
</comment>
<comment type="cofactor">
    <cofactor evidence="3">
        <name>Zn(2+)</name>
        <dbReference type="ChEBI" id="CHEBI:29105"/>
    </cofactor>
</comment>
<dbReference type="SUPFAM" id="SSF56796">
    <property type="entry name" value="Dehydroquinate synthase-like"/>
    <property type="match status" value="1"/>
</dbReference>
<dbReference type="Proteomes" id="UP000524404">
    <property type="component" value="Unassembled WGS sequence"/>
</dbReference>
<keyword evidence="6" id="KW-0547">Nucleotide-binding</keyword>
<dbReference type="GO" id="GO:0009423">
    <property type="term" value="P:chorismate biosynthetic process"/>
    <property type="evidence" value="ECO:0007669"/>
    <property type="project" value="UniProtKB-UniRule"/>
</dbReference>
<keyword evidence="5" id="KW-0479">Metal-binding</keyword>
<dbReference type="GO" id="GO:0003856">
    <property type="term" value="F:3-dehydroquinate synthase activity"/>
    <property type="evidence" value="ECO:0007669"/>
    <property type="project" value="UniProtKB-UniRule"/>
</dbReference>
<evidence type="ECO:0000256" key="6">
    <source>
        <dbReference type="ARBA" id="ARBA00022741"/>
    </source>
</evidence>
<dbReference type="Gene3D" id="1.20.1090.10">
    <property type="entry name" value="Dehydroquinate synthase-like - alpha domain"/>
    <property type="match status" value="1"/>
</dbReference>
<protein>
    <recommendedName>
        <fullName evidence="11">3-dehydroquinate synthase</fullName>
        <ecNumber evidence="11">4.2.3.4</ecNumber>
    </recommendedName>
</protein>
<dbReference type="PIRSF" id="PIRSF001455">
    <property type="entry name" value="DHQ_synth"/>
    <property type="match status" value="1"/>
</dbReference>
<dbReference type="GO" id="GO:0000166">
    <property type="term" value="F:nucleotide binding"/>
    <property type="evidence" value="ECO:0007669"/>
    <property type="project" value="UniProtKB-KW"/>
</dbReference>
<keyword evidence="7" id="KW-0862">Zinc</keyword>
<comment type="function">
    <text evidence="4">Catalyzes the conversion of 3-deoxy-D-arabino-heptulosonate 7-phosphate (DAHP) to dehydroquinate (DHQ).</text>
</comment>
<keyword evidence="10" id="KW-0170">Cobalt</keyword>
<evidence type="ECO:0000256" key="10">
    <source>
        <dbReference type="ARBA" id="ARBA00023285"/>
    </source>
</evidence>
<dbReference type="EC" id="4.2.3.4" evidence="11"/>
<dbReference type="InterPro" id="IPR016037">
    <property type="entry name" value="DHQ_synth_AroB"/>
</dbReference>
<keyword evidence="15" id="KW-1185">Reference proteome</keyword>
<comment type="caution">
    <text evidence="14">The sequence shown here is derived from an EMBL/GenBank/DDBJ whole genome shotgun (WGS) entry which is preliminary data.</text>
</comment>
<dbReference type="Pfam" id="PF24621">
    <property type="entry name" value="DHQS_C"/>
    <property type="match status" value="1"/>
</dbReference>
<keyword evidence="9 14" id="KW-0456">Lyase</keyword>
<dbReference type="PANTHER" id="PTHR43622:SF1">
    <property type="entry name" value="3-DEHYDROQUINATE SYNTHASE"/>
    <property type="match status" value="1"/>
</dbReference>
<evidence type="ECO:0000256" key="2">
    <source>
        <dbReference type="ARBA" id="ARBA00001941"/>
    </source>
</evidence>
<dbReference type="NCBIfam" id="TIGR01357">
    <property type="entry name" value="aroB"/>
    <property type="match status" value="1"/>
</dbReference>
<proteinExistence type="predicted"/>
<organism evidence="14 15">
    <name type="scientific">Arcicella rosea</name>
    <dbReference type="NCBI Taxonomy" id="502909"/>
    <lineage>
        <taxon>Bacteria</taxon>
        <taxon>Pseudomonadati</taxon>
        <taxon>Bacteroidota</taxon>
        <taxon>Cytophagia</taxon>
        <taxon>Cytophagales</taxon>
        <taxon>Flectobacillaceae</taxon>
        <taxon>Arcicella</taxon>
    </lineage>
</organism>
<dbReference type="InterPro" id="IPR050071">
    <property type="entry name" value="Dehydroquinate_synthase"/>
</dbReference>
<evidence type="ECO:0000256" key="11">
    <source>
        <dbReference type="NCBIfam" id="TIGR01357"/>
    </source>
</evidence>
<feature type="domain" description="3-dehydroquinate synthase C-terminal" evidence="13">
    <location>
        <begin position="176"/>
        <end position="317"/>
    </location>
</feature>
<evidence type="ECO:0000256" key="3">
    <source>
        <dbReference type="ARBA" id="ARBA00001947"/>
    </source>
</evidence>
<dbReference type="Pfam" id="PF01761">
    <property type="entry name" value="DHQ_synthase"/>
    <property type="match status" value="1"/>
</dbReference>
<evidence type="ECO:0000259" key="13">
    <source>
        <dbReference type="Pfam" id="PF24621"/>
    </source>
</evidence>
<evidence type="ECO:0000256" key="9">
    <source>
        <dbReference type="ARBA" id="ARBA00023239"/>
    </source>
</evidence>
<dbReference type="Gene3D" id="3.40.50.1970">
    <property type="match status" value="1"/>
</dbReference>
<sequence>MKRKSKTLINLKMSVIISNISESLPAFLAENQYTKIHVIVDEKTQRHCYPIVKPLLPKHQVTKIKSGEANKNLSTCEAIWAGLTNQSLDRHSLVINIGGGVIGDMGGFCAATYKRGIDFIQIPTTLLSQVDASVGGKLGIDFNGFKNHIGVFKIPNAVLIDPVFLKTLPFNELRSGFAEIIKHCLIRDAAKWETIRKIDFEEQNFADLIAHSVAIKEEVVAIDPTEKGLRKILNFGHTIGHAIETFYLGKPKLHLLHGEAIAAGMICEAYISFKRGILDQKSLERIEEFIFAVYGKATIKETEIEEIIALTAQDKKNKGKEIRFSLLEGIGNCIYDVSVSANEMKESLLYYIG</sequence>
<feature type="domain" description="3-dehydroquinate synthase N-terminal" evidence="12">
    <location>
        <begin position="63"/>
        <end position="174"/>
    </location>
</feature>
<evidence type="ECO:0000256" key="8">
    <source>
        <dbReference type="ARBA" id="ARBA00023027"/>
    </source>
</evidence>
<dbReference type="InterPro" id="IPR056179">
    <property type="entry name" value="DHQS_C"/>
</dbReference>
<evidence type="ECO:0000256" key="4">
    <source>
        <dbReference type="ARBA" id="ARBA00003485"/>
    </source>
</evidence>
<keyword evidence="8" id="KW-0520">NAD</keyword>
<dbReference type="AlphaFoldDB" id="A0A841ENK8"/>
<name>A0A841ENK8_9BACT</name>
<evidence type="ECO:0000313" key="15">
    <source>
        <dbReference type="Proteomes" id="UP000524404"/>
    </source>
</evidence>
<evidence type="ECO:0000259" key="12">
    <source>
        <dbReference type="Pfam" id="PF01761"/>
    </source>
</evidence>
<dbReference type="GO" id="GO:0005737">
    <property type="term" value="C:cytoplasm"/>
    <property type="evidence" value="ECO:0007669"/>
    <property type="project" value="InterPro"/>
</dbReference>
<dbReference type="CDD" id="cd08195">
    <property type="entry name" value="DHQS"/>
    <property type="match status" value="1"/>
</dbReference>
<accession>A0A841ENK8</accession>
<dbReference type="EMBL" id="JACHKT010000017">
    <property type="protein sequence ID" value="MBB6003804.1"/>
    <property type="molecule type" value="Genomic_DNA"/>
</dbReference>
<dbReference type="PANTHER" id="PTHR43622">
    <property type="entry name" value="3-DEHYDROQUINATE SYNTHASE"/>
    <property type="match status" value="1"/>
</dbReference>
<reference evidence="14 15" key="1">
    <citation type="submission" date="2020-08" db="EMBL/GenBank/DDBJ databases">
        <title>Functional genomics of gut bacteria from endangered species of beetles.</title>
        <authorList>
            <person name="Carlos-Shanley C."/>
        </authorList>
    </citation>
    <scope>NUCLEOTIDE SEQUENCE [LARGE SCALE GENOMIC DNA]</scope>
    <source>
        <strain evidence="14 15">S00070</strain>
    </source>
</reference>
<dbReference type="InterPro" id="IPR030960">
    <property type="entry name" value="DHQS/DOIS_N"/>
</dbReference>
<dbReference type="GO" id="GO:0009073">
    <property type="term" value="P:aromatic amino acid family biosynthetic process"/>
    <property type="evidence" value="ECO:0007669"/>
    <property type="project" value="InterPro"/>
</dbReference>
<evidence type="ECO:0000313" key="14">
    <source>
        <dbReference type="EMBL" id="MBB6003804.1"/>
    </source>
</evidence>
<gene>
    <name evidence="14" type="ORF">HNP25_002463</name>
</gene>
<dbReference type="RefSeq" id="WP_229202849.1">
    <property type="nucleotide sequence ID" value="NZ_JACHKT010000017.1"/>
</dbReference>
<dbReference type="FunFam" id="3.40.50.1970:FF:000007">
    <property type="entry name" value="Pentafunctional AROM polypeptide"/>
    <property type="match status" value="1"/>
</dbReference>